<dbReference type="RefSeq" id="WP_157748424.1">
    <property type="nucleotide sequence ID" value="NZ_JBHSOG010000032.1"/>
</dbReference>
<dbReference type="Proteomes" id="UP001595974">
    <property type="component" value="Unassembled WGS sequence"/>
</dbReference>
<proteinExistence type="predicted"/>
<gene>
    <name evidence="1" type="ORF">ACFPTN_10110</name>
</gene>
<organism evidence="1 2">
    <name type="scientific">Thauera sinica</name>
    <dbReference type="NCBI Taxonomy" id="2665146"/>
    <lineage>
        <taxon>Bacteria</taxon>
        <taxon>Pseudomonadati</taxon>
        <taxon>Pseudomonadota</taxon>
        <taxon>Betaproteobacteria</taxon>
        <taxon>Rhodocyclales</taxon>
        <taxon>Zoogloeaceae</taxon>
        <taxon>Thauera</taxon>
    </lineage>
</organism>
<keyword evidence="2" id="KW-1185">Reference proteome</keyword>
<dbReference type="InterPro" id="IPR024079">
    <property type="entry name" value="MetalloPept_cat_dom_sf"/>
</dbReference>
<evidence type="ECO:0000313" key="2">
    <source>
        <dbReference type="Proteomes" id="UP001595974"/>
    </source>
</evidence>
<evidence type="ECO:0000313" key="1">
    <source>
        <dbReference type="EMBL" id="MFC5769725.1"/>
    </source>
</evidence>
<sequence>MSNGDTAEWICSALQKRPEAGETRGLADERLLWAPDQELQIGFLHGSTKLQDRVFETAQRWTAPDGGGANLVFARTDDPESAHIRISFNEAAGFWSHVGKDALAVPESAATMNLGWATETTPEKDFASLVLHEFGHALGLLHEHNHPDLKLRWKKDVVYADLGGPPNHWSKDIVDYNVFEQYPEERVATRPTSKRRWPPHDDRPPAARLGGFFGCELVPW</sequence>
<name>A0ABW1AQZ9_9RHOO</name>
<dbReference type="EMBL" id="JBHSOG010000032">
    <property type="protein sequence ID" value="MFC5769725.1"/>
    <property type="molecule type" value="Genomic_DNA"/>
</dbReference>
<dbReference type="SUPFAM" id="SSF55486">
    <property type="entry name" value="Metalloproteases ('zincins'), catalytic domain"/>
    <property type="match status" value="1"/>
</dbReference>
<dbReference type="Gene3D" id="3.40.390.10">
    <property type="entry name" value="Collagenase (Catalytic Domain)"/>
    <property type="match status" value="1"/>
</dbReference>
<evidence type="ECO:0008006" key="3">
    <source>
        <dbReference type="Google" id="ProtNLM"/>
    </source>
</evidence>
<comment type="caution">
    <text evidence="1">The sequence shown here is derived from an EMBL/GenBank/DDBJ whole genome shotgun (WGS) entry which is preliminary data.</text>
</comment>
<accession>A0ABW1AQZ9</accession>
<protein>
    <recommendedName>
        <fullName evidence="3">Peptidase metallopeptidase domain-containing protein</fullName>
    </recommendedName>
</protein>
<reference evidence="2" key="1">
    <citation type="journal article" date="2019" name="Int. J. Syst. Evol. Microbiol.">
        <title>The Global Catalogue of Microorganisms (GCM) 10K type strain sequencing project: providing services to taxonomists for standard genome sequencing and annotation.</title>
        <authorList>
            <consortium name="The Broad Institute Genomics Platform"/>
            <consortium name="The Broad Institute Genome Sequencing Center for Infectious Disease"/>
            <person name="Wu L."/>
            <person name="Ma J."/>
        </authorList>
    </citation>
    <scope>NUCLEOTIDE SEQUENCE [LARGE SCALE GENOMIC DNA]</scope>
    <source>
        <strain evidence="2">SHR3</strain>
    </source>
</reference>